<feature type="compositionally biased region" description="Low complexity" evidence="1">
    <location>
        <begin position="154"/>
        <end position="168"/>
    </location>
</feature>
<dbReference type="Proteomes" id="UP001519641">
    <property type="component" value="Unassembled WGS sequence"/>
</dbReference>
<evidence type="ECO:0000256" key="1">
    <source>
        <dbReference type="SAM" id="MobiDB-lite"/>
    </source>
</evidence>
<feature type="region of interest" description="Disordered" evidence="1">
    <location>
        <begin position="115"/>
        <end position="168"/>
    </location>
</feature>
<name>A0ABS5VBM8_9MICO</name>
<gene>
    <name evidence="2" type="ORF">KK097_01550</name>
</gene>
<sequence length="467" mass="51288">MSSFLEPINAVGVGDATIVPDATRPVAAVVTGDDVRWVTWPDAPLPDGAVDEVRVFATDEGAWVVYVSREDAEGDLDTESRTAVHVTPTGVTCAVDLGDRRVLGADVEGLWIGDPRDASMWMGEDEDEGLGDPEDDEAVEDDEDSDDPLDGVDPETLPWAPSEPFWPSPEEWAATLAAGDEPEDDDPELLDDDDDDGPRYWSVSFGGVEGGFVPPPEPQAEPAPPLQTPSTELVLVRNDGSRTTIAVDHLVEDVRRSGSVLTIRYAPTGPRRDPDASVFRSVVYVSREVDLDVTGGLPASVTTEDLPSRPASDEDETSWEDERERLEAALAPWTERFDLTDVEGAHWPLHDLDAAARERAVADLVAVFEALDQPGILWTRDHPEPRRSASDYRAVEVTVEGEWPATELVVSFEHRAVPYLRLRRRYRVFDDTGHVEDWTYVTVHLEEEIATGHIADRSDAVDGVLDI</sequence>
<comment type="caution">
    <text evidence="2">The sequence shown here is derived from an EMBL/GenBank/DDBJ whole genome shotgun (WGS) entry which is preliminary data.</text>
</comment>
<organism evidence="2 3">
    <name type="scientific">Curtobacterium aurantiacum</name>
    <dbReference type="NCBI Taxonomy" id="3236919"/>
    <lineage>
        <taxon>Bacteria</taxon>
        <taxon>Bacillati</taxon>
        <taxon>Actinomycetota</taxon>
        <taxon>Actinomycetes</taxon>
        <taxon>Micrococcales</taxon>
        <taxon>Microbacteriaceae</taxon>
        <taxon>Curtobacterium</taxon>
    </lineage>
</organism>
<protein>
    <submittedName>
        <fullName evidence="2">Uncharacterized protein</fullName>
    </submittedName>
</protein>
<accession>A0ABS5VBM8</accession>
<evidence type="ECO:0000313" key="2">
    <source>
        <dbReference type="EMBL" id="MBT1586497.1"/>
    </source>
</evidence>
<evidence type="ECO:0000313" key="3">
    <source>
        <dbReference type="Proteomes" id="UP001519641"/>
    </source>
</evidence>
<proteinExistence type="predicted"/>
<dbReference type="EMBL" id="JAHEWS010000001">
    <property type="protein sequence ID" value="MBT1586497.1"/>
    <property type="molecule type" value="Genomic_DNA"/>
</dbReference>
<dbReference type="RefSeq" id="WP_214543467.1">
    <property type="nucleotide sequence ID" value="NZ_JAHEWS010000001.1"/>
</dbReference>
<reference evidence="2 3" key="1">
    <citation type="submission" date="2021-05" db="EMBL/GenBank/DDBJ databases">
        <title>Whole genome sequence of Curtobacterium flaccumfaciens pv. flaccumfaciens strain CFBP 8819.</title>
        <authorList>
            <person name="Osdaghi E."/>
            <person name="Taghouti G."/>
            <person name="Portier P."/>
            <person name="Fazliarab A."/>
            <person name="Taghavi S.M."/>
            <person name="Briand M."/>
            <person name="Le-Saux M."/>
            <person name="Jacques M.-A."/>
        </authorList>
    </citation>
    <scope>NUCLEOTIDE SEQUENCE [LARGE SCALE GENOMIC DNA]</scope>
    <source>
        <strain evidence="2 3">CFBP 8819</strain>
    </source>
</reference>
<feature type="region of interest" description="Disordered" evidence="1">
    <location>
        <begin position="295"/>
        <end position="321"/>
    </location>
</feature>
<feature type="compositionally biased region" description="Acidic residues" evidence="1">
    <location>
        <begin position="123"/>
        <end position="153"/>
    </location>
</feature>
<keyword evidence="3" id="KW-1185">Reference proteome</keyword>